<feature type="compositionally biased region" description="Low complexity" evidence="1">
    <location>
        <begin position="111"/>
        <end position="123"/>
    </location>
</feature>
<feature type="region of interest" description="Disordered" evidence="1">
    <location>
        <begin position="1"/>
        <end position="157"/>
    </location>
</feature>
<organism evidence="2 3">
    <name type="scientific">Candidatus Magnetaquiglobus chichijimensis</name>
    <dbReference type="NCBI Taxonomy" id="3141448"/>
    <lineage>
        <taxon>Bacteria</taxon>
        <taxon>Pseudomonadati</taxon>
        <taxon>Pseudomonadota</taxon>
        <taxon>Magnetococcia</taxon>
        <taxon>Magnetococcales</taxon>
        <taxon>Candidatus Magnetaquicoccaceae</taxon>
        <taxon>Candidatus Magnetaquiglobus</taxon>
    </lineage>
</organism>
<feature type="compositionally biased region" description="Pro residues" evidence="1">
    <location>
        <begin position="138"/>
        <end position="148"/>
    </location>
</feature>
<evidence type="ECO:0000256" key="1">
    <source>
        <dbReference type="SAM" id="MobiDB-lite"/>
    </source>
</evidence>
<sequence>MHQTSFRHAHPPSDSIPPANLLTDRTFIRSASSHPPPGSRPRDTTQPPTATPSPGEPPSHPPPRPRPGNHPAAHRQSLHHAARPTSPPPGPRPRDTTQSPTARVSTLGGQPLPTARASTTRPTSSPPPPVPRPRRTPSRPPPGPPPWESPSRPNLSTQFCTLSGFCRTPSMDSVAFSMAIRTGSKLNRA</sequence>
<comment type="caution">
    <text evidence="2">The sequence shown here is derived from an EMBL/GenBank/DDBJ whole genome shotgun (WGS) entry which is preliminary data.</text>
</comment>
<protein>
    <submittedName>
        <fullName evidence="2">Uncharacterized protein</fullName>
    </submittedName>
</protein>
<feature type="compositionally biased region" description="Pro residues" evidence="1">
    <location>
        <begin position="49"/>
        <end position="68"/>
    </location>
</feature>
<evidence type="ECO:0000313" key="3">
    <source>
        <dbReference type="Proteomes" id="UP001628193"/>
    </source>
</evidence>
<evidence type="ECO:0000313" key="2">
    <source>
        <dbReference type="EMBL" id="GAB0057355.1"/>
    </source>
</evidence>
<gene>
    <name evidence="2" type="ORF">SIID45300_01682</name>
</gene>
<feature type="compositionally biased region" description="Basic residues" evidence="1">
    <location>
        <begin position="1"/>
        <end position="10"/>
    </location>
</feature>
<feature type="compositionally biased region" description="Basic residues" evidence="1">
    <location>
        <begin position="72"/>
        <end position="82"/>
    </location>
</feature>
<dbReference type="Proteomes" id="UP001628193">
    <property type="component" value="Unassembled WGS sequence"/>
</dbReference>
<proteinExistence type="predicted"/>
<reference evidence="2 3" key="2">
    <citation type="submission" date="2024-09" db="EMBL/GenBank/DDBJ databases">
        <title>Draft genome sequence of Candidatus Magnetaquicoccaceae bacterium FCR-1.</title>
        <authorList>
            <person name="Shimoshige H."/>
            <person name="Shimamura S."/>
            <person name="Taoka A."/>
            <person name="Kobayashi H."/>
            <person name="Maekawa T."/>
        </authorList>
    </citation>
    <scope>NUCLEOTIDE SEQUENCE [LARGE SCALE GENOMIC DNA]</scope>
    <source>
        <strain evidence="2 3">FCR-1</strain>
    </source>
</reference>
<dbReference type="PRINTS" id="PR01217">
    <property type="entry name" value="PRICHEXTENSN"/>
</dbReference>
<dbReference type="EMBL" id="BAAFGK010000004">
    <property type="protein sequence ID" value="GAB0057355.1"/>
    <property type="molecule type" value="Genomic_DNA"/>
</dbReference>
<feature type="compositionally biased region" description="Polar residues" evidence="1">
    <location>
        <begin position="98"/>
        <end position="108"/>
    </location>
</feature>
<name>A0ABQ0C8Z9_9PROT</name>
<keyword evidence="3" id="KW-1185">Reference proteome</keyword>
<reference evidence="2 3" key="1">
    <citation type="submission" date="2024-05" db="EMBL/GenBank/DDBJ databases">
        <authorList>
            <consortium name="Candidatus Magnetaquicoccaceae bacterium FCR-1 genome sequencing consortium"/>
            <person name="Shimoshige H."/>
            <person name="Shimamura S."/>
            <person name="Taoka A."/>
            <person name="Kobayashi H."/>
            <person name="Maekawa T."/>
        </authorList>
    </citation>
    <scope>NUCLEOTIDE SEQUENCE [LARGE SCALE GENOMIC DNA]</scope>
    <source>
        <strain evidence="2 3">FCR-1</strain>
    </source>
</reference>
<accession>A0ABQ0C8Z9</accession>